<dbReference type="CDD" id="cd05013">
    <property type="entry name" value="SIS_RpiR"/>
    <property type="match status" value="1"/>
</dbReference>
<accession>A0ABU7JJZ2</accession>
<keyword evidence="1" id="KW-0805">Transcription regulation</keyword>
<gene>
    <name evidence="6" type="ORF">QWF21_13560</name>
</gene>
<dbReference type="InterPro" id="IPR000281">
    <property type="entry name" value="HTH_RpiR"/>
</dbReference>
<evidence type="ECO:0000256" key="2">
    <source>
        <dbReference type="ARBA" id="ARBA00023125"/>
    </source>
</evidence>
<feature type="domain" description="SIS" evidence="5">
    <location>
        <begin position="125"/>
        <end position="265"/>
    </location>
</feature>
<evidence type="ECO:0000259" key="5">
    <source>
        <dbReference type="PROSITE" id="PS51464"/>
    </source>
</evidence>
<dbReference type="InterPro" id="IPR046348">
    <property type="entry name" value="SIS_dom_sf"/>
</dbReference>
<evidence type="ECO:0000313" key="6">
    <source>
        <dbReference type="EMBL" id="MEE2025268.1"/>
    </source>
</evidence>
<dbReference type="Gene3D" id="1.10.10.10">
    <property type="entry name" value="Winged helix-like DNA-binding domain superfamily/Winged helix DNA-binding domain"/>
    <property type="match status" value="1"/>
</dbReference>
<organism evidence="6 7">
    <name type="scientific">Alkalimonas mucilaginosa</name>
    <dbReference type="NCBI Taxonomy" id="3057676"/>
    <lineage>
        <taxon>Bacteria</taxon>
        <taxon>Pseudomonadati</taxon>
        <taxon>Pseudomonadota</taxon>
        <taxon>Gammaproteobacteria</taxon>
        <taxon>Alkalimonas</taxon>
    </lineage>
</organism>
<dbReference type="Pfam" id="PF01380">
    <property type="entry name" value="SIS"/>
    <property type="match status" value="1"/>
</dbReference>
<dbReference type="EMBL" id="JAUGZK010000011">
    <property type="protein sequence ID" value="MEE2025268.1"/>
    <property type="molecule type" value="Genomic_DNA"/>
</dbReference>
<keyword evidence="7" id="KW-1185">Reference proteome</keyword>
<dbReference type="PANTHER" id="PTHR30514:SF17">
    <property type="entry name" value="HTH-TYPE TRANSCRIPTIONAL REGULATOR MURR"/>
    <property type="match status" value="1"/>
</dbReference>
<keyword evidence="2" id="KW-0238">DNA-binding</keyword>
<dbReference type="Pfam" id="PF01418">
    <property type="entry name" value="HTH_6"/>
    <property type="match status" value="1"/>
</dbReference>
<reference evidence="6 7" key="1">
    <citation type="submission" date="2023-06" db="EMBL/GenBank/DDBJ databases">
        <title>Alkalimonas sp., MEB004 an alkaliphilic bacterium isolated from Lonar Lake, India.</title>
        <authorList>
            <person name="Joshi A."/>
            <person name="Thite S."/>
        </authorList>
    </citation>
    <scope>NUCLEOTIDE SEQUENCE [LARGE SCALE GENOMIC DNA]</scope>
    <source>
        <strain evidence="6 7">MEB004</strain>
    </source>
</reference>
<name>A0ABU7JJZ2_9GAMM</name>
<dbReference type="InterPro" id="IPR035472">
    <property type="entry name" value="RpiR-like_SIS"/>
</dbReference>
<feature type="domain" description="HTH rpiR-type" evidence="4">
    <location>
        <begin position="1"/>
        <end position="77"/>
    </location>
</feature>
<proteinExistence type="predicted"/>
<evidence type="ECO:0000256" key="1">
    <source>
        <dbReference type="ARBA" id="ARBA00023015"/>
    </source>
</evidence>
<dbReference type="InterPro" id="IPR009057">
    <property type="entry name" value="Homeodomain-like_sf"/>
</dbReference>
<dbReference type="InterPro" id="IPR047640">
    <property type="entry name" value="RpiR-like"/>
</dbReference>
<dbReference type="SUPFAM" id="SSF46689">
    <property type="entry name" value="Homeodomain-like"/>
    <property type="match status" value="1"/>
</dbReference>
<comment type="caution">
    <text evidence="6">The sequence shown here is derived from an EMBL/GenBank/DDBJ whole genome shotgun (WGS) entry which is preliminary data.</text>
</comment>
<dbReference type="Proteomes" id="UP001339167">
    <property type="component" value="Unassembled WGS sequence"/>
</dbReference>
<dbReference type="RefSeq" id="WP_330088586.1">
    <property type="nucleotide sequence ID" value="NZ_JAUGZK010000011.1"/>
</dbReference>
<dbReference type="InterPro" id="IPR001347">
    <property type="entry name" value="SIS_dom"/>
</dbReference>
<evidence type="ECO:0000256" key="3">
    <source>
        <dbReference type="ARBA" id="ARBA00023163"/>
    </source>
</evidence>
<dbReference type="Gene3D" id="3.40.50.10490">
    <property type="entry name" value="Glucose-6-phosphate isomerase like protein, domain 1"/>
    <property type="match status" value="1"/>
</dbReference>
<dbReference type="PROSITE" id="PS51464">
    <property type="entry name" value="SIS"/>
    <property type="match status" value="1"/>
</dbReference>
<evidence type="ECO:0000259" key="4">
    <source>
        <dbReference type="PROSITE" id="PS51071"/>
    </source>
</evidence>
<sequence length="285" mass="31034">MSILHKINVLRDLFSPGEKLLADFILSNPDQIRYMSSRTLAETAGVSQASVVKFTQKLGNKGYTDFKFALNDSLHQTAEKPSVQLHGQISLDDNFDVTADKLVASKVTVLHNTRAINSQQTFELACQKLLTAKRIMLCGIGASALVARDLTLKLQKLGMAALTESDTHVQLANVANYSQDDLLFVISESGETPEVIATAKHARANQVQIISLTGYGSNSISRLADVCLHTVADETSARLSSILARTAQELVIDTLFILLTQSSDKGRKMLEASNQALLDYRAAAR</sequence>
<dbReference type="SUPFAM" id="SSF53697">
    <property type="entry name" value="SIS domain"/>
    <property type="match status" value="1"/>
</dbReference>
<dbReference type="PANTHER" id="PTHR30514">
    <property type="entry name" value="GLUCOKINASE"/>
    <property type="match status" value="1"/>
</dbReference>
<dbReference type="InterPro" id="IPR036388">
    <property type="entry name" value="WH-like_DNA-bd_sf"/>
</dbReference>
<dbReference type="PROSITE" id="PS51071">
    <property type="entry name" value="HTH_RPIR"/>
    <property type="match status" value="1"/>
</dbReference>
<keyword evidence="3" id="KW-0804">Transcription</keyword>
<evidence type="ECO:0000313" key="7">
    <source>
        <dbReference type="Proteomes" id="UP001339167"/>
    </source>
</evidence>
<protein>
    <submittedName>
        <fullName evidence="6">MurR/RpiR family transcriptional regulator</fullName>
    </submittedName>
</protein>